<name>A0A914PHR9_9BILA</name>
<accession>A0A914PHR9</accession>
<dbReference type="WBParaSite" id="PDA_v2.g17868.t1">
    <property type="protein sequence ID" value="PDA_v2.g17868.t1"/>
    <property type="gene ID" value="PDA_v2.g17868"/>
</dbReference>
<keyword evidence="1" id="KW-1185">Reference proteome</keyword>
<sequence>MARDSLQLKKLHIQTMIQVTIDDSSFCTDGNMTTTSLTKSQLHSQLERQLTLITALIHNIDTLVGRSISEDLMYLNSALNEKQMSVEERTILINQKNELETNRESIEKGFLKSLKTSNSDLEIKSKPLKNILPENERFETYERELAQIEDDQFTYIISLTEKTPINWWAVLTVAGAAILQLVAGASATIFSLGAGAAVGFAFMQEGISDLIYAVKSGIIERNFDWATYGIQKAISLTITICCFGFSAIKSAAKGALNGAKALGKVVMGTANRVTKEGLKLACKAIGKVVTIEVSKVALSSTMNYVCGESLEAGISGLLQSKIAGILQSILAGNEHLTTLIEVAQISRSLQYIEIFTKRVMTILYQSPAFMSELQQITTTIYKKFTKSSNQLLKMGEKLFQNMDILVIISKLTTILNDLPKFLESIVAENTENIQEILGTKDVDVAVENATPVITESQYIGNLSEQISGIISSRIAGFAKQFAVSQKHLSMLL</sequence>
<protein>
    <submittedName>
        <fullName evidence="2">Uncharacterized protein</fullName>
    </submittedName>
</protein>
<dbReference type="Proteomes" id="UP000887578">
    <property type="component" value="Unplaced"/>
</dbReference>
<proteinExistence type="predicted"/>
<dbReference type="AlphaFoldDB" id="A0A914PHR9"/>
<reference evidence="2" key="1">
    <citation type="submission" date="2022-11" db="UniProtKB">
        <authorList>
            <consortium name="WormBaseParasite"/>
        </authorList>
    </citation>
    <scope>IDENTIFICATION</scope>
</reference>
<evidence type="ECO:0000313" key="1">
    <source>
        <dbReference type="Proteomes" id="UP000887578"/>
    </source>
</evidence>
<organism evidence="1 2">
    <name type="scientific">Panagrolaimus davidi</name>
    <dbReference type="NCBI Taxonomy" id="227884"/>
    <lineage>
        <taxon>Eukaryota</taxon>
        <taxon>Metazoa</taxon>
        <taxon>Ecdysozoa</taxon>
        <taxon>Nematoda</taxon>
        <taxon>Chromadorea</taxon>
        <taxon>Rhabditida</taxon>
        <taxon>Tylenchina</taxon>
        <taxon>Panagrolaimomorpha</taxon>
        <taxon>Panagrolaimoidea</taxon>
        <taxon>Panagrolaimidae</taxon>
        <taxon>Panagrolaimus</taxon>
    </lineage>
</organism>
<evidence type="ECO:0000313" key="2">
    <source>
        <dbReference type="WBParaSite" id="PDA_v2.g17868.t1"/>
    </source>
</evidence>